<feature type="region of interest" description="Disordered" evidence="6">
    <location>
        <begin position="65"/>
        <end position="101"/>
    </location>
</feature>
<dbReference type="PIRSF" id="PIRSF039073">
    <property type="entry name" value="BRR2"/>
    <property type="match status" value="1"/>
</dbReference>
<dbReference type="FunFam" id="3.40.50.300:FF:000062">
    <property type="entry name" value="U5 small nuclear ribonucleoprotein helicase"/>
    <property type="match status" value="1"/>
</dbReference>
<dbReference type="CDD" id="cd18021">
    <property type="entry name" value="DEXHc_Brr2_2"/>
    <property type="match status" value="1"/>
</dbReference>
<dbReference type="InterPro" id="IPR041094">
    <property type="entry name" value="Brr2_helicase_PWI"/>
</dbReference>
<dbReference type="GO" id="GO:0000712">
    <property type="term" value="P:resolution of meiotic recombination intermediates"/>
    <property type="evidence" value="ECO:0007669"/>
    <property type="project" value="TreeGrafter"/>
</dbReference>
<dbReference type="FunFam" id="1.10.10.10:FF:000012">
    <property type="entry name" value="U5 small nuclear ribonucleoprotein helicase"/>
    <property type="match status" value="1"/>
</dbReference>
<dbReference type="PROSITE" id="PS51192">
    <property type="entry name" value="HELICASE_ATP_BIND_1"/>
    <property type="match status" value="2"/>
</dbReference>
<feature type="domain" description="Helicase ATP-binding" evidence="7">
    <location>
        <begin position="1388"/>
        <end position="1566"/>
    </location>
</feature>
<dbReference type="InterPro" id="IPR036390">
    <property type="entry name" value="WH_DNA-bd_sf"/>
</dbReference>
<dbReference type="FunFam" id="1.10.150.20:FF:000004">
    <property type="entry name" value="U5 small nuclear ribonucleoprotein helicase"/>
    <property type="match status" value="1"/>
</dbReference>
<dbReference type="Pfam" id="PF02889">
    <property type="entry name" value="Sec63"/>
    <property type="match status" value="2"/>
</dbReference>
<dbReference type="PANTHER" id="PTHR47961:SF4">
    <property type="entry name" value="ACTIVATING SIGNAL COINTEGRATOR 1 COMPLEX SUBUNIT 3"/>
    <property type="match status" value="1"/>
</dbReference>
<dbReference type="SUPFAM" id="SSF158702">
    <property type="entry name" value="Sec63 N-terminal domain-like"/>
    <property type="match status" value="2"/>
</dbReference>
<dbReference type="SMART" id="SM00382">
    <property type="entry name" value="AAA"/>
    <property type="match status" value="2"/>
</dbReference>
<dbReference type="InterPro" id="IPR004179">
    <property type="entry name" value="Sec63-dom"/>
</dbReference>
<feature type="domain" description="Helicase ATP-binding" evidence="7">
    <location>
        <begin position="536"/>
        <end position="720"/>
    </location>
</feature>
<dbReference type="Gene3D" id="3.40.50.300">
    <property type="entry name" value="P-loop containing nucleotide triphosphate hydrolases"/>
    <property type="match status" value="4"/>
</dbReference>
<dbReference type="SMART" id="SM00973">
    <property type="entry name" value="Sec63"/>
    <property type="match status" value="2"/>
</dbReference>
<dbReference type="FunFam" id="2.60.40.150:FF:000133">
    <property type="entry name" value="Pre-mRNA splicing helicase, putative"/>
    <property type="match status" value="1"/>
</dbReference>
<dbReference type="Gene3D" id="2.60.40.150">
    <property type="entry name" value="C2 domain"/>
    <property type="match status" value="2"/>
</dbReference>
<feature type="domain" description="Helicase C-terminal" evidence="8">
    <location>
        <begin position="751"/>
        <end position="965"/>
    </location>
</feature>
<dbReference type="FunFam" id="2.60.40.150:FF:000004">
    <property type="entry name" value="RNA helicase, activating signal cointegrator 1"/>
    <property type="match status" value="1"/>
</dbReference>
<dbReference type="FunFam" id="1.10.10.10:FF:000024">
    <property type="entry name" value="U5 small nuclear ribonucleoprotein helicase"/>
    <property type="match status" value="1"/>
</dbReference>
<dbReference type="GO" id="GO:0003676">
    <property type="term" value="F:nucleic acid binding"/>
    <property type="evidence" value="ECO:0007669"/>
    <property type="project" value="InterPro"/>
</dbReference>
<dbReference type="InterPro" id="IPR036388">
    <property type="entry name" value="WH-like_DNA-bd_sf"/>
</dbReference>
<evidence type="ECO:0000256" key="1">
    <source>
        <dbReference type="ARBA" id="ARBA00022737"/>
    </source>
</evidence>
<dbReference type="PANTHER" id="PTHR47961">
    <property type="entry name" value="DNA POLYMERASE THETA, PUTATIVE (AFU_ORTHOLOGUE AFUA_1G05260)-RELATED"/>
    <property type="match status" value="1"/>
</dbReference>
<evidence type="ECO:0000256" key="2">
    <source>
        <dbReference type="ARBA" id="ARBA00022741"/>
    </source>
</evidence>
<dbReference type="PROSITE" id="PS51194">
    <property type="entry name" value="HELICASE_CTER"/>
    <property type="match status" value="1"/>
</dbReference>
<dbReference type="CDD" id="cd18795">
    <property type="entry name" value="SF2_C_Ski2"/>
    <property type="match status" value="1"/>
</dbReference>
<evidence type="ECO:0000256" key="5">
    <source>
        <dbReference type="ARBA" id="ARBA00022840"/>
    </source>
</evidence>
<dbReference type="InParanoid" id="A0A3N4LEI9"/>
<dbReference type="FunFam" id="3.40.50.300:FF:000102">
    <property type="entry name" value="RNA helicase, activating signal cointegrator 1"/>
    <property type="match status" value="1"/>
</dbReference>
<protein>
    <submittedName>
        <fullName evidence="9">Sec63-domain-containing protein</fullName>
    </submittedName>
</protein>
<dbReference type="SMART" id="SM00490">
    <property type="entry name" value="HELICc"/>
    <property type="match status" value="2"/>
</dbReference>
<dbReference type="SUPFAM" id="SSF46785">
    <property type="entry name" value="Winged helix' DNA-binding domain"/>
    <property type="match status" value="1"/>
</dbReference>
<dbReference type="Pfam" id="PF00270">
    <property type="entry name" value="DEAD"/>
    <property type="match status" value="2"/>
</dbReference>
<keyword evidence="10" id="KW-1185">Reference proteome</keyword>
<evidence type="ECO:0000256" key="3">
    <source>
        <dbReference type="ARBA" id="ARBA00022801"/>
    </source>
</evidence>
<dbReference type="Gene3D" id="1.10.150.20">
    <property type="entry name" value="5' to 3' exonuclease, C-terminal subdomain"/>
    <property type="match status" value="2"/>
</dbReference>
<dbReference type="FunFam" id="1.10.3380.10:FF:000001">
    <property type="entry name" value="U5 small nuclear ribonucleoprotein helicase"/>
    <property type="match status" value="1"/>
</dbReference>
<dbReference type="GO" id="GO:0005682">
    <property type="term" value="C:U5 snRNP"/>
    <property type="evidence" value="ECO:0007669"/>
    <property type="project" value="UniProtKB-ARBA"/>
</dbReference>
<dbReference type="Gene3D" id="1.10.3380.10">
    <property type="entry name" value="Sec63 N-terminal domain-like domain"/>
    <property type="match status" value="2"/>
</dbReference>
<dbReference type="EMBL" id="ML121582">
    <property type="protein sequence ID" value="RPB19872.1"/>
    <property type="molecule type" value="Genomic_DNA"/>
</dbReference>
<dbReference type="Pfam" id="PF00271">
    <property type="entry name" value="Helicase_C"/>
    <property type="match status" value="1"/>
</dbReference>
<organism evidence="9 10">
    <name type="scientific">Terfezia boudieri ATCC MYA-4762</name>
    <dbReference type="NCBI Taxonomy" id="1051890"/>
    <lineage>
        <taxon>Eukaryota</taxon>
        <taxon>Fungi</taxon>
        <taxon>Dikarya</taxon>
        <taxon>Ascomycota</taxon>
        <taxon>Pezizomycotina</taxon>
        <taxon>Pezizomycetes</taxon>
        <taxon>Pezizales</taxon>
        <taxon>Pezizaceae</taxon>
        <taxon>Terfezia</taxon>
    </lineage>
</organism>
<dbReference type="FunFam" id="3.40.50.300:FF:000368">
    <property type="entry name" value="U5 small nuclear ribonucleoprotein 200 kDa helicase"/>
    <property type="match status" value="1"/>
</dbReference>
<dbReference type="FunCoup" id="A0A3N4LEI9">
    <property type="interactions" value="1292"/>
</dbReference>
<feature type="region of interest" description="Disordered" evidence="6">
    <location>
        <begin position="204"/>
        <end position="282"/>
    </location>
</feature>
<dbReference type="STRING" id="1051890.A0A3N4LEI9"/>
<dbReference type="CDD" id="cd18019">
    <property type="entry name" value="DEXHc_Brr2_1"/>
    <property type="match status" value="1"/>
</dbReference>
<dbReference type="InterPro" id="IPR057842">
    <property type="entry name" value="WH_MER3"/>
</dbReference>
<evidence type="ECO:0000256" key="4">
    <source>
        <dbReference type="ARBA" id="ARBA00022806"/>
    </source>
</evidence>
<dbReference type="OrthoDB" id="5575at2759"/>
<dbReference type="SUPFAM" id="SSF52540">
    <property type="entry name" value="P-loop containing nucleoside triphosphate hydrolases"/>
    <property type="match status" value="4"/>
</dbReference>
<gene>
    <name evidence="9" type="ORF">L211DRAFT_587792</name>
</gene>
<reference evidence="9 10" key="1">
    <citation type="journal article" date="2018" name="Nat. Ecol. Evol.">
        <title>Pezizomycetes genomes reveal the molecular basis of ectomycorrhizal truffle lifestyle.</title>
        <authorList>
            <person name="Murat C."/>
            <person name="Payen T."/>
            <person name="Noel B."/>
            <person name="Kuo A."/>
            <person name="Morin E."/>
            <person name="Chen J."/>
            <person name="Kohler A."/>
            <person name="Krizsan K."/>
            <person name="Balestrini R."/>
            <person name="Da Silva C."/>
            <person name="Montanini B."/>
            <person name="Hainaut M."/>
            <person name="Levati E."/>
            <person name="Barry K.W."/>
            <person name="Belfiori B."/>
            <person name="Cichocki N."/>
            <person name="Clum A."/>
            <person name="Dockter R.B."/>
            <person name="Fauchery L."/>
            <person name="Guy J."/>
            <person name="Iotti M."/>
            <person name="Le Tacon F."/>
            <person name="Lindquist E.A."/>
            <person name="Lipzen A."/>
            <person name="Malagnac F."/>
            <person name="Mello A."/>
            <person name="Molinier V."/>
            <person name="Miyauchi S."/>
            <person name="Poulain J."/>
            <person name="Riccioni C."/>
            <person name="Rubini A."/>
            <person name="Sitrit Y."/>
            <person name="Splivallo R."/>
            <person name="Traeger S."/>
            <person name="Wang M."/>
            <person name="Zifcakova L."/>
            <person name="Wipf D."/>
            <person name="Zambonelli A."/>
            <person name="Paolocci F."/>
            <person name="Nowrousian M."/>
            <person name="Ottonello S."/>
            <person name="Baldrian P."/>
            <person name="Spatafora J.W."/>
            <person name="Henrissat B."/>
            <person name="Nagy L.G."/>
            <person name="Aury J.M."/>
            <person name="Wincker P."/>
            <person name="Grigoriev I.V."/>
            <person name="Bonfante P."/>
            <person name="Martin F.M."/>
        </authorList>
    </citation>
    <scope>NUCLEOTIDE SEQUENCE [LARGE SCALE GENOMIC DNA]</scope>
    <source>
        <strain evidence="9 10">ATCC MYA-4762</strain>
    </source>
</reference>
<keyword evidence="1" id="KW-0677">Repeat</keyword>
<dbReference type="InterPro" id="IPR014001">
    <property type="entry name" value="Helicase_ATP-bd"/>
</dbReference>
<dbReference type="Pfam" id="PF23445">
    <property type="entry name" value="WHD_SNRNP200"/>
    <property type="match status" value="2"/>
</dbReference>
<keyword evidence="5" id="KW-0067">ATP-binding</keyword>
<dbReference type="GO" id="GO:0016787">
    <property type="term" value="F:hydrolase activity"/>
    <property type="evidence" value="ECO:0007669"/>
    <property type="project" value="UniProtKB-KW"/>
</dbReference>
<dbReference type="InterPro" id="IPR011545">
    <property type="entry name" value="DEAD/DEAH_box_helicase_dom"/>
</dbReference>
<keyword evidence="3" id="KW-0378">Hydrolase</keyword>
<dbReference type="InterPro" id="IPR048863">
    <property type="entry name" value="BRR2_plug"/>
</dbReference>
<evidence type="ECO:0000259" key="8">
    <source>
        <dbReference type="PROSITE" id="PS51194"/>
    </source>
</evidence>
<dbReference type="Pfam" id="PF18149">
    <property type="entry name" value="Helicase_PWI"/>
    <property type="match status" value="1"/>
</dbReference>
<keyword evidence="2" id="KW-0547">Nucleotide-binding</keyword>
<dbReference type="InterPro" id="IPR003593">
    <property type="entry name" value="AAA+_ATPase"/>
</dbReference>
<dbReference type="InterPro" id="IPR050474">
    <property type="entry name" value="Hel308_SKI2-like"/>
</dbReference>
<sequence>MADPNQYKYAAMSNLVLRADKSLMDRVRRTDDATGDPESLAGKVNFREMGSRVARDVAPMDKLMKKKDKAEKGKKKTAQELEEEDMTAGARKRKRDAQSHGGVSTILISTNDITNLTYHPRTAATQATYSLILTLIHGLLGDVSHSVVRSAADAVLEILKDTESGKKDFDKQKEIEELLTENIDSKKYNELVNLSKKITDYDVDDDEEMGDKADKEGGEEELDDRAGVAVVFDEDDEDEDDVGEYEVKEGDTSDEEGEDAEMAADEDKLEAEERKDEKDDEDEMVIDFASQKKTDEDKDIIPAHTIDAFWLQRQISEIFQDAHITSEKSTEAFNILAADEDDMPLRQKENDLIELLDYSFDLVKVLMKNTAKIVWCTRLARAAEGEEKAAVEKQMIQAGAGRILDELRGREAGNFKKTAADQSAMDIDVPADRKEGRGHGNLTHIGLQPRRINVIENLIFEQGNHLMTNASVKLPQGSTKRTFKGYEEIHVPAPKRKHDPSEPKLIPITSMPEWARTPFSISGTKELNRIQTKCYPAAFEDDGNLLICAPTGSGKTNVAMLTILREIGKHRDELSGRIKLDDFKIVYIAPLKALVQEQVGNFGKRLEPYGIKVSELTGDRQLTKQQIIETQIIVTTPEKWDVITRKATDLSYTNLVRLIILDEIHLLHDERGPVLESIVSRTIRKMEQTLEPVRLVGLSATLPNYRDVASFLRVDALKGLFWFDATFRPCPLKQEFIGVTDKKPIKQLQAMNDVAYTKVIEQAGDNQMLIFVHSRKDTAKTAKYIRDKAVELETIGKILKSDAATREILRTEADNVSDANLKDLLPYGFAIHHAGMNRADRTTVEDLFAEKAVQVLVCTATLAWGVNLPAHTVIIKGTQIYSPEKGAWVELGPQDVLQMLGRAGRPQFDTYGEGIIITTQSEVQYYLSLLNQQLPIESQFMRKLADNLNAEIVLGTVRTRDEAVEWLGYTYLYVRMLRSPGIYSVGADYSDDEALEQKRVDLIHSAATILEKCRLVKYDKKTGKLQGTELGRIASHYYISHDSMLTYSHHLQPGLSPIELFRVFALSEEFKYIPVRHEEKVELAQLLGRVPIPVKEGVEEPQSKINVLLQAYISRLKLGGLALVADMVYVTQSAGRILRAIFEICLKRGWASVAKTTLDICKMVEKRMWLTMSPLRQFPNCPREVITKVERMDVDWQRFFDMDPPTIGEALGMPRQGKLVHALLQRFPRLEVQAQVQPITRTMLRVELTITPSFEWDDTIHGAAESWWIVVEDCDGEEILFHDQFVLRRQYALNDTEGGNEHLVEFTVPVQDPMPPNYFITLISDRWIHAETKLAVSFRKLVLPDKFPPHTPLLDLQPLPVMALKKREFVDLYPHWEKFNKIQTQVFNSLFTTDDNVFIGAPTGSGKTVCAEFALLRHWSKGGEDVGRAVYIAPFQELVDRRYQDWKERLSHIGGGKEIVKLTSDTTADLKLLEKGELILATPSQWDVLSRAWQRRKNIQTVQLFIADELHMLGGQTGYIYEIIVSRMIYIAAQTERPMRIVALSVSLSNGKNLGEWIGADKHSIYNFSPRDRPVPLEIHIQSSSIPHFPSMMLAMAKPVYLAISEVPPNKPIIVFVPSRKQARATALDLHSYCLADDKEDAFLNAGIHEIAPHLSKIQERTLAESISRGIGYYHEALCKADKRIVEHLFQAGAFKVLLASRDTAWELDCTAAVVIVMGTQFFEGREHRYIDYPLAEVLQMFGRACRPEEDKIGKAILLCPATRKEYYRKFLNEALPIESHLHLYLHDAFVTEISTKTIASTQDAVDWMTYTYFYRRLLQNPSFYSLADRSHDGLSAFLSEMVENTLKELAEAKIIDVDEEDDSITPLNAAMIAAYYNISFITMQTFLLSLTGKTKLKGILEIVTSATEFESIPIRRHEDRVLQTIYDNVPVKMSQPNYESPHFKAFTLLQAHFSRMKLVADLATDQTLVLSKIINLLSACVDILSSDGHLNALSAMEMSQMCVQALWDRDSPLLQIPHFSPAVVKAAEVAGIKDVFEFMDQMDPENPNRETLLQKLGLNQQQLAQVANFTNNKYPSVDMEHEVLDVESVTAGLPAYVQVTLDRGLEDDEEPDFRVHAPYYPGQKTENWWLVIGEESTKSLLAIKRVTIGRKLTVKLEYVVPTPGRHTLSLSLMCDSYVGVDQEQKFEVDAAEGMDEDEEEEEEDE</sequence>
<dbReference type="InterPro" id="IPR014756">
    <property type="entry name" value="Ig_E-set"/>
</dbReference>
<evidence type="ECO:0000259" key="7">
    <source>
        <dbReference type="PROSITE" id="PS51192"/>
    </source>
</evidence>
<dbReference type="SUPFAM" id="SSF81296">
    <property type="entry name" value="E set domains"/>
    <property type="match status" value="1"/>
</dbReference>
<dbReference type="FunFam" id="1.10.3380.10:FF:000005">
    <property type="entry name" value="Pre-mRNA splicing helicase, putative"/>
    <property type="match status" value="1"/>
</dbReference>
<dbReference type="Proteomes" id="UP000267821">
    <property type="component" value="Unassembled WGS sequence"/>
</dbReference>
<keyword evidence="4" id="KW-0347">Helicase</keyword>
<dbReference type="SMART" id="SM00487">
    <property type="entry name" value="DEXDc"/>
    <property type="match status" value="2"/>
</dbReference>
<dbReference type="InterPro" id="IPR027417">
    <property type="entry name" value="P-loop_NTPase"/>
</dbReference>
<feature type="compositionally biased region" description="Acidic residues" evidence="6">
    <location>
        <begin position="232"/>
        <end position="244"/>
    </location>
</feature>
<proteinExistence type="predicted"/>
<evidence type="ECO:0000313" key="10">
    <source>
        <dbReference type="Proteomes" id="UP000267821"/>
    </source>
</evidence>
<dbReference type="FunFam" id="3.40.50.300:FF:000254">
    <property type="entry name" value="U5 small nuclear ribonucleoprotein helicase"/>
    <property type="match status" value="1"/>
</dbReference>
<evidence type="ECO:0000256" key="6">
    <source>
        <dbReference type="SAM" id="MobiDB-lite"/>
    </source>
</evidence>
<accession>A0A3N4LEI9</accession>
<dbReference type="GO" id="GO:0005524">
    <property type="term" value="F:ATP binding"/>
    <property type="evidence" value="ECO:0007669"/>
    <property type="project" value="UniProtKB-KW"/>
</dbReference>
<dbReference type="GO" id="GO:0000393">
    <property type="term" value="P:spliceosomal conformational changes to generate catalytic conformation"/>
    <property type="evidence" value="ECO:0007669"/>
    <property type="project" value="UniProtKB-ARBA"/>
</dbReference>
<evidence type="ECO:0000313" key="9">
    <source>
        <dbReference type="EMBL" id="RPB19872.1"/>
    </source>
</evidence>
<feature type="compositionally biased region" description="Acidic residues" evidence="6">
    <location>
        <begin position="252"/>
        <end position="270"/>
    </location>
</feature>
<dbReference type="Pfam" id="PF21188">
    <property type="entry name" value="BRR2_plug"/>
    <property type="match status" value="1"/>
</dbReference>
<dbReference type="Gene3D" id="1.10.10.10">
    <property type="entry name" value="Winged helix-like DNA-binding domain superfamily/Winged helix DNA-binding domain"/>
    <property type="match status" value="2"/>
</dbReference>
<name>A0A3N4LEI9_9PEZI</name>
<dbReference type="InterPro" id="IPR035892">
    <property type="entry name" value="C2_domain_sf"/>
</dbReference>
<dbReference type="InterPro" id="IPR001650">
    <property type="entry name" value="Helicase_C-like"/>
</dbReference>
<dbReference type="GO" id="GO:0003678">
    <property type="term" value="F:DNA helicase activity"/>
    <property type="evidence" value="ECO:0007669"/>
    <property type="project" value="TreeGrafter"/>
</dbReference>